<dbReference type="Pfam" id="PF12838">
    <property type="entry name" value="Fer4_7"/>
    <property type="match status" value="1"/>
</dbReference>
<protein>
    <submittedName>
        <fullName evidence="2">(Fe-S)-binding protein</fullName>
    </submittedName>
</protein>
<proteinExistence type="predicted"/>
<dbReference type="AlphaFoldDB" id="A0A1E5G3J9"/>
<dbReference type="SUPFAM" id="SSF54862">
    <property type="entry name" value="4Fe-4S ferredoxins"/>
    <property type="match status" value="1"/>
</dbReference>
<feature type="domain" description="4Fe-4S ferredoxin-type" evidence="1">
    <location>
        <begin position="34"/>
        <end position="63"/>
    </location>
</feature>
<dbReference type="Proteomes" id="UP000094296">
    <property type="component" value="Unassembled WGS sequence"/>
</dbReference>
<sequence length="252" mass="27149">MKRKIVHIHEELCNGCELCVQACHEAAIQMVDGKAKLLDDKYCDGLGDCLPACPTGAIEIIEREAAEFDEEAVKELLTSLGREIPAALQTKEEPTASKPAPSFGGCPGMQAKKLAQNSEQQASSIDDGSIRPSQLRQWPVQLNLLNPAADYLQDADLLVAADCVAYAYGDFHKDFMTGKVVAIGCPKLDDNQYYAEKLAHMFANGSIKSVTVARMEVPCCGGIVAATKQALSQSGKNISYNEVVISVDGQVR</sequence>
<name>A0A1E5G3J9_9FIRM</name>
<organism evidence="2 3">
    <name type="scientific">Desulfuribacillus alkaliarsenatis</name>
    <dbReference type="NCBI Taxonomy" id="766136"/>
    <lineage>
        <taxon>Bacteria</taxon>
        <taxon>Bacillati</taxon>
        <taxon>Bacillota</taxon>
        <taxon>Desulfuribacillia</taxon>
        <taxon>Desulfuribacillales</taxon>
        <taxon>Desulfuribacillaceae</taxon>
        <taxon>Desulfuribacillus</taxon>
    </lineage>
</organism>
<dbReference type="InterPro" id="IPR017896">
    <property type="entry name" value="4Fe4S_Fe-S-bd"/>
</dbReference>
<evidence type="ECO:0000313" key="2">
    <source>
        <dbReference type="EMBL" id="OEF97627.1"/>
    </source>
</evidence>
<evidence type="ECO:0000259" key="1">
    <source>
        <dbReference type="PROSITE" id="PS51379"/>
    </source>
</evidence>
<dbReference type="InterPro" id="IPR052911">
    <property type="entry name" value="Corrinoid_activation_enz"/>
</dbReference>
<gene>
    <name evidence="2" type="ORF">BHF68_14625</name>
</gene>
<dbReference type="PROSITE" id="PS51379">
    <property type="entry name" value="4FE4S_FER_2"/>
    <property type="match status" value="2"/>
</dbReference>
<dbReference type="Gene3D" id="3.30.70.20">
    <property type="match status" value="1"/>
</dbReference>
<dbReference type="PANTHER" id="PTHR42895">
    <property type="entry name" value="IRON-SULFUR CLUSTER-BINDING PROTEIN-RELATED"/>
    <property type="match status" value="1"/>
</dbReference>
<feature type="domain" description="4Fe-4S ferredoxin-type" evidence="1">
    <location>
        <begin position="4"/>
        <end position="33"/>
    </location>
</feature>
<dbReference type="OrthoDB" id="9804603at2"/>
<reference evidence="2 3" key="1">
    <citation type="submission" date="2016-09" db="EMBL/GenBank/DDBJ databases">
        <title>Draft genome sequence for the type strain of Desulfuribacillus alkaliarsenatis AHT28, an obligately anaerobic, sulfidogenic bacterium isolated from Russian soda lake sediments.</title>
        <authorList>
            <person name="Abin C.A."/>
            <person name="Hollibaugh J.T."/>
        </authorList>
    </citation>
    <scope>NUCLEOTIDE SEQUENCE [LARGE SCALE GENOMIC DNA]</scope>
    <source>
        <strain evidence="2 3">AHT28</strain>
    </source>
</reference>
<dbReference type="PANTHER" id="PTHR42895:SF1">
    <property type="entry name" value="IRON-SULFUR CLUSTER PROTEIN"/>
    <property type="match status" value="1"/>
</dbReference>
<evidence type="ECO:0000313" key="3">
    <source>
        <dbReference type="Proteomes" id="UP000094296"/>
    </source>
</evidence>
<dbReference type="STRING" id="766136.BHF68_14625"/>
<accession>A0A1E5G3J9</accession>
<dbReference type="RefSeq" id="WP_069642682.1">
    <property type="nucleotide sequence ID" value="NZ_MIJE01000008.1"/>
</dbReference>
<keyword evidence="3" id="KW-1185">Reference proteome</keyword>
<dbReference type="EMBL" id="MIJE01000008">
    <property type="protein sequence ID" value="OEF97627.1"/>
    <property type="molecule type" value="Genomic_DNA"/>
</dbReference>
<comment type="caution">
    <text evidence="2">The sequence shown here is derived from an EMBL/GenBank/DDBJ whole genome shotgun (WGS) entry which is preliminary data.</text>
</comment>